<dbReference type="WBParaSite" id="ACRNAN_Path_116.g418.t1">
    <property type="protein sequence ID" value="ACRNAN_Path_116.g418.t1"/>
    <property type="gene ID" value="ACRNAN_Path_116.g418"/>
</dbReference>
<protein>
    <submittedName>
        <fullName evidence="2">Uncharacterized protein</fullName>
    </submittedName>
</protein>
<sequence>MSFNSKLTEPTSTLNQNAFFSYGVNGDIGHYRRNFVFIYGASTESQDIEIGRWMKPLGPEADAKWDIFIQSLKVRERDEYGLPQGLGCPEAYGPSGFTLSTPKSSIFQGDLNKNPANELCHTSPSQTYNCSNSSEGSPNAIYAIAQRSQVSLGPSTSNGIDYNGWMKNALAAIKFYSHFNILHLRFEFLFRISVSQLNHLPNDAVAVVNRILLASHCLVDKFKKKDVIKSAPHLYDQAKHIRYNQEIALLQSEINKYSTVFESIMERYIPDIKKYRD</sequence>
<keyword evidence="1" id="KW-1185">Reference proteome</keyword>
<accession>A0A914BWE6</accession>
<proteinExistence type="predicted"/>
<organism evidence="1 2">
    <name type="scientific">Acrobeloides nanus</name>
    <dbReference type="NCBI Taxonomy" id="290746"/>
    <lineage>
        <taxon>Eukaryota</taxon>
        <taxon>Metazoa</taxon>
        <taxon>Ecdysozoa</taxon>
        <taxon>Nematoda</taxon>
        <taxon>Chromadorea</taxon>
        <taxon>Rhabditida</taxon>
        <taxon>Tylenchina</taxon>
        <taxon>Cephalobomorpha</taxon>
        <taxon>Cephaloboidea</taxon>
        <taxon>Cephalobidae</taxon>
        <taxon>Acrobeloides</taxon>
    </lineage>
</organism>
<evidence type="ECO:0000313" key="1">
    <source>
        <dbReference type="Proteomes" id="UP000887540"/>
    </source>
</evidence>
<dbReference type="AlphaFoldDB" id="A0A914BWE6"/>
<evidence type="ECO:0000313" key="2">
    <source>
        <dbReference type="WBParaSite" id="ACRNAN_Path_116.g418.t1"/>
    </source>
</evidence>
<reference evidence="2" key="1">
    <citation type="submission" date="2022-11" db="UniProtKB">
        <authorList>
            <consortium name="WormBaseParasite"/>
        </authorList>
    </citation>
    <scope>IDENTIFICATION</scope>
</reference>
<name>A0A914BWE6_9BILA</name>
<dbReference type="Proteomes" id="UP000887540">
    <property type="component" value="Unplaced"/>
</dbReference>